<dbReference type="Proteomes" id="UP000679307">
    <property type="component" value="Chromosome"/>
</dbReference>
<dbReference type="SUPFAM" id="SSF46689">
    <property type="entry name" value="Homeodomain-like"/>
    <property type="match status" value="1"/>
</dbReference>
<gene>
    <name evidence="4" type="ORF">ENKNEFLB_01308</name>
</gene>
<dbReference type="Pfam" id="PF00440">
    <property type="entry name" value="TetR_N"/>
    <property type="match status" value="1"/>
</dbReference>
<feature type="domain" description="HTH tetR-type" evidence="3">
    <location>
        <begin position="24"/>
        <end position="84"/>
    </location>
</feature>
<dbReference type="InterPro" id="IPR009057">
    <property type="entry name" value="Homeodomain-like_sf"/>
</dbReference>
<accession>A0ABX8EEL6</accession>
<sequence length="211" mass="21988">MTTDPARRLLPLADQAAPERADAARNRELLLDAAAAMVAELGADKVTMDALAARAGVGKGTVFRRFGSRGGLMAALLDHTERAWQAAVISGPPPLGPGAPPLERLLALGESRLRTTLQHATLIRAAGAEGARASGAHSFAALHVRHLLAQLEVDGDLPLLAVALLAPLEVPVLEQQVRLDGLPVERVLAGWADLVRRVVGRPPVTPPGGAT</sequence>
<evidence type="ECO:0000256" key="2">
    <source>
        <dbReference type="PROSITE-ProRule" id="PRU00335"/>
    </source>
</evidence>
<proteinExistence type="predicted"/>
<keyword evidence="1 2" id="KW-0238">DNA-binding</keyword>
<evidence type="ECO:0000256" key="1">
    <source>
        <dbReference type="ARBA" id="ARBA00023125"/>
    </source>
</evidence>
<protein>
    <submittedName>
        <fullName evidence="4">HTH-type transcriptional regulator</fullName>
    </submittedName>
</protein>
<feature type="DNA-binding region" description="H-T-H motif" evidence="2">
    <location>
        <begin position="47"/>
        <end position="66"/>
    </location>
</feature>
<organism evidence="4 5">
    <name type="scientific">Nocardioides aquaticus</name>
    <dbReference type="NCBI Taxonomy" id="160826"/>
    <lineage>
        <taxon>Bacteria</taxon>
        <taxon>Bacillati</taxon>
        <taxon>Actinomycetota</taxon>
        <taxon>Actinomycetes</taxon>
        <taxon>Propionibacteriales</taxon>
        <taxon>Nocardioidaceae</taxon>
        <taxon>Nocardioides</taxon>
    </lineage>
</organism>
<reference evidence="4 5" key="1">
    <citation type="submission" date="2021-05" db="EMBL/GenBank/DDBJ databases">
        <title>Complete genome of Nocardioides aquaticus KCTC 9944T isolated from meromictic and hypersaline Ekho Lake, Antarctica.</title>
        <authorList>
            <person name="Hwang K."/>
            <person name="Kim K.M."/>
            <person name="Choe H."/>
        </authorList>
    </citation>
    <scope>NUCLEOTIDE SEQUENCE [LARGE SCALE GENOMIC DNA]</scope>
    <source>
        <strain evidence="4 5">KCTC 9944</strain>
    </source>
</reference>
<dbReference type="Gene3D" id="1.10.357.10">
    <property type="entry name" value="Tetracycline Repressor, domain 2"/>
    <property type="match status" value="1"/>
</dbReference>
<dbReference type="PROSITE" id="PS50977">
    <property type="entry name" value="HTH_TETR_2"/>
    <property type="match status" value="1"/>
</dbReference>
<evidence type="ECO:0000313" key="5">
    <source>
        <dbReference type="Proteomes" id="UP000679307"/>
    </source>
</evidence>
<keyword evidence="5" id="KW-1185">Reference proteome</keyword>
<evidence type="ECO:0000313" key="4">
    <source>
        <dbReference type="EMBL" id="QVT78930.1"/>
    </source>
</evidence>
<name>A0ABX8EEL6_9ACTN</name>
<dbReference type="EMBL" id="CP075371">
    <property type="protein sequence ID" value="QVT78930.1"/>
    <property type="molecule type" value="Genomic_DNA"/>
</dbReference>
<dbReference type="InterPro" id="IPR001647">
    <property type="entry name" value="HTH_TetR"/>
</dbReference>
<dbReference type="InterPro" id="IPR050109">
    <property type="entry name" value="HTH-type_TetR-like_transc_reg"/>
</dbReference>
<dbReference type="PANTHER" id="PTHR30055:SF209">
    <property type="entry name" value="POSSIBLE TRANSCRIPTIONAL REGULATORY PROTEIN (PROBABLY TETR-FAMILY)"/>
    <property type="match status" value="1"/>
</dbReference>
<evidence type="ECO:0000259" key="3">
    <source>
        <dbReference type="PROSITE" id="PS50977"/>
    </source>
</evidence>
<dbReference type="PRINTS" id="PR00455">
    <property type="entry name" value="HTHTETR"/>
</dbReference>
<dbReference type="RefSeq" id="WP_214058452.1">
    <property type="nucleotide sequence ID" value="NZ_BAAAHS010000010.1"/>
</dbReference>
<dbReference type="PANTHER" id="PTHR30055">
    <property type="entry name" value="HTH-TYPE TRANSCRIPTIONAL REGULATOR RUTR"/>
    <property type="match status" value="1"/>
</dbReference>